<evidence type="ECO:0000256" key="1">
    <source>
        <dbReference type="SAM" id="Phobius"/>
    </source>
</evidence>
<dbReference type="PANTHER" id="PTHR30273:SF2">
    <property type="entry name" value="PROTEIN FECR"/>
    <property type="match status" value="1"/>
</dbReference>
<proteinExistence type="predicted"/>
<evidence type="ECO:0000259" key="2">
    <source>
        <dbReference type="Pfam" id="PF04773"/>
    </source>
</evidence>
<evidence type="ECO:0000313" key="4">
    <source>
        <dbReference type="EMBL" id="MFD2036605.1"/>
    </source>
</evidence>
<dbReference type="RefSeq" id="WP_376887775.1">
    <property type="nucleotide sequence ID" value="NZ_JBHUHR010000045.1"/>
</dbReference>
<dbReference type="Gene3D" id="2.60.120.1440">
    <property type="match status" value="1"/>
</dbReference>
<keyword evidence="5" id="KW-1185">Reference proteome</keyword>
<feature type="domain" description="Protein FecR C-terminal" evidence="3">
    <location>
        <begin position="279"/>
        <end position="347"/>
    </location>
</feature>
<feature type="domain" description="FecR protein" evidence="2">
    <location>
        <begin position="143"/>
        <end position="224"/>
    </location>
</feature>
<dbReference type="Pfam" id="PF16344">
    <property type="entry name" value="FecR_C"/>
    <property type="match status" value="1"/>
</dbReference>
<comment type="caution">
    <text evidence="4">The sequence shown here is derived from an EMBL/GenBank/DDBJ whole genome shotgun (WGS) entry which is preliminary data.</text>
</comment>
<evidence type="ECO:0000259" key="3">
    <source>
        <dbReference type="Pfam" id="PF16344"/>
    </source>
</evidence>
<organism evidence="4 5">
    <name type="scientific">Belliella marina</name>
    <dbReference type="NCBI Taxonomy" id="1644146"/>
    <lineage>
        <taxon>Bacteria</taxon>
        <taxon>Pseudomonadati</taxon>
        <taxon>Bacteroidota</taxon>
        <taxon>Cytophagia</taxon>
        <taxon>Cytophagales</taxon>
        <taxon>Cyclobacteriaceae</taxon>
        <taxon>Belliella</taxon>
    </lineage>
</organism>
<dbReference type="Gene3D" id="3.55.50.30">
    <property type="match status" value="1"/>
</dbReference>
<name>A0ABW4VSM0_9BACT</name>
<protein>
    <submittedName>
        <fullName evidence="4">FecR family protein</fullName>
    </submittedName>
</protein>
<feature type="transmembrane region" description="Helical" evidence="1">
    <location>
        <begin position="99"/>
        <end position="118"/>
    </location>
</feature>
<dbReference type="PANTHER" id="PTHR30273">
    <property type="entry name" value="PERIPLASMIC SIGNAL SENSOR AND SIGMA FACTOR ACTIVATOR FECR-RELATED"/>
    <property type="match status" value="1"/>
</dbReference>
<dbReference type="InterPro" id="IPR012373">
    <property type="entry name" value="Ferrdict_sens_TM"/>
</dbReference>
<dbReference type="Proteomes" id="UP001597361">
    <property type="component" value="Unassembled WGS sequence"/>
</dbReference>
<dbReference type="PIRSF" id="PIRSF018266">
    <property type="entry name" value="FecR"/>
    <property type="match status" value="1"/>
</dbReference>
<reference evidence="5" key="1">
    <citation type="journal article" date="2019" name="Int. J. Syst. Evol. Microbiol.">
        <title>The Global Catalogue of Microorganisms (GCM) 10K type strain sequencing project: providing services to taxonomists for standard genome sequencing and annotation.</title>
        <authorList>
            <consortium name="The Broad Institute Genomics Platform"/>
            <consortium name="The Broad Institute Genome Sequencing Center for Infectious Disease"/>
            <person name="Wu L."/>
            <person name="Ma J."/>
        </authorList>
    </citation>
    <scope>NUCLEOTIDE SEQUENCE [LARGE SCALE GENOMIC DNA]</scope>
    <source>
        <strain evidence="5">CGMCC 1.15180</strain>
    </source>
</reference>
<keyword evidence="1" id="KW-0812">Transmembrane</keyword>
<dbReference type="Pfam" id="PF04773">
    <property type="entry name" value="FecR"/>
    <property type="match status" value="1"/>
</dbReference>
<keyword evidence="1" id="KW-0472">Membrane</keyword>
<sequence length="350" mass="40046">MKNTEFNTEYFLSNRYFVKWVKTPDDESDRFWENWLQNHKLHEEAFHKAKSILENIRYAESESSQDRKAVILENILAGKTSKIHKGKTLGLGNHSIMPLIYKSIAAVLLIGISFCYFLDCLPGIGITKETPEVEYLSRTNPFGQKSTFYLPDNSKVILNSGSTIRFPKNFSEDFREVFLSGEAYFDVAADSVSPFLVRSGELYVHVHGTSFNVKAYDGYSHVSVALERGLVSVHPSQLEKPTKPYFLKPGEKLVVSRDFEEAHRTGFDYDQEFGWKLGKLVFSESGIGEFVEKLERWYGVNVEIEGKIPSQWSLNGVFENESLENVLKGLSYSRNISYKIQDDKVTLRLP</sequence>
<dbReference type="InterPro" id="IPR032508">
    <property type="entry name" value="FecR_C"/>
</dbReference>
<dbReference type="EMBL" id="JBHUHR010000045">
    <property type="protein sequence ID" value="MFD2036605.1"/>
    <property type="molecule type" value="Genomic_DNA"/>
</dbReference>
<gene>
    <name evidence="4" type="ORF">ACFSKL_17505</name>
</gene>
<dbReference type="InterPro" id="IPR006860">
    <property type="entry name" value="FecR"/>
</dbReference>
<accession>A0ABW4VSM0</accession>
<evidence type="ECO:0000313" key="5">
    <source>
        <dbReference type="Proteomes" id="UP001597361"/>
    </source>
</evidence>
<keyword evidence="1" id="KW-1133">Transmembrane helix</keyword>